<dbReference type="InterPro" id="IPR041698">
    <property type="entry name" value="Methyltransf_25"/>
</dbReference>
<accession>A0A9D7XFM3</accession>
<dbReference type="Gene3D" id="3.40.50.150">
    <property type="entry name" value="Vaccinia Virus protein VP39"/>
    <property type="match status" value="1"/>
</dbReference>
<dbReference type="AlphaFoldDB" id="A0A9D7XFM3"/>
<comment type="caution">
    <text evidence="3">The sequence shown here is derived from an EMBL/GenBank/DDBJ whole genome shotgun (WGS) entry which is preliminary data.</text>
</comment>
<evidence type="ECO:0000313" key="3">
    <source>
        <dbReference type="EMBL" id="MBK9716052.1"/>
    </source>
</evidence>
<gene>
    <name evidence="3" type="ORF">IPO85_00735</name>
</gene>
<dbReference type="Pfam" id="PF13649">
    <property type="entry name" value="Methyltransf_25"/>
    <property type="match status" value="1"/>
</dbReference>
<dbReference type="GO" id="GO:0032259">
    <property type="term" value="P:methylation"/>
    <property type="evidence" value="ECO:0007669"/>
    <property type="project" value="UniProtKB-KW"/>
</dbReference>
<dbReference type="SUPFAM" id="SSF53335">
    <property type="entry name" value="S-adenosyl-L-methionine-dependent methyltransferases"/>
    <property type="match status" value="1"/>
</dbReference>
<sequence length="203" mass="23673">MNLFPHLTNYYVRHARIYNISRWTFLFGRKRLLKEISLAYPDPSNILEIGCGTGYNLLNLAKAYPNASITGIDLSKEMLEVCNHQIQQNKLSIEIINEPYSKDRFENKFDLILCSYSLSMMGIHTTEILEAAYHDLKQGGFFTAVDFHRSKFDFFTRHMKKNHVQMNGTLLEHLETFFPNHKSKVLNAYAGLWQYFTFTGLKS</sequence>
<dbReference type="CDD" id="cd02440">
    <property type="entry name" value="AdoMet_MTases"/>
    <property type="match status" value="1"/>
</dbReference>
<organism evidence="3 4">
    <name type="scientific">Candidatus Defluviibacterium haderslevense</name>
    <dbReference type="NCBI Taxonomy" id="2981993"/>
    <lineage>
        <taxon>Bacteria</taxon>
        <taxon>Pseudomonadati</taxon>
        <taxon>Bacteroidota</taxon>
        <taxon>Saprospiria</taxon>
        <taxon>Saprospirales</taxon>
        <taxon>Saprospiraceae</taxon>
        <taxon>Candidatus Defluviibacterium</taxon>
    </lineage>
</organism>
<dbReference type="PANTHER" id="PTHR43861:SF6">
    <property type="entry name" value="METHYLTRANSFERASE TYPE 11"/>
    <property type="match status" value="1"/>
</dbReference>
<protein>
    <submittedName>
        <fullName evidence="3">Class I SAM-dependent methyltransferase</fullName>
    </submittedName>
</protein>
<evidence type="ECO:0000259" key="2">
    <source>
        <dbReference type="Pfam" id="PF13649"/>
    </source>
</evidence>
<dbReference type="PANTHER" id="PTHR43861">
    <property type="entry name" value="TRANS-ACONITATE 2-METHYLTRANSFERASE-RELATED"/>
    <property type="match status" value="1"/>
</dbReference>
<evidence type="ECO:0000313" key="4">
    <source>
        <dbReference type="Proteomes" id="UP000808349"/>
    </source>
</evidence>
<dbReference type="EMBL" id="JADKFW010000004">
    <property type="protein sequence ID" value="MBK9716052.1"/>
    <property type="molecule type" value="Genomic_DNA"/>
</dbReference>
<reference evidence="3 4" key="1">
    <citation type="submission" date="2020-10" db="EMBL/GenBank/DDBJ databases">
        <title>Connecting structure to function with the recovery of over 1000 high-quality activated sludge metagenome-assembled genomes encoding full-length rRNA genes using long-read sequencing.</title>
        <authorList>
            <person name="Singleton C.M."/>
            <person name="Petriglieri F."/>
            <person name="Kristensen J.M."/>
            <person name="Kirkegaard R.H."/>
            <person name="Michaelsen T.Y."/>
            <person name="Andersen M.H."/>
            <person name="Karst S.M."/>
            <person name="Dueholm M.S."/>
            <person name="Nielsen P.H."/>
            <person name="Albertsen M."/>
        </authorList>
    </citation>
    <scope>NUCLEOTIDE SEQUENCE [LARGE SCALE GENOMIC DNA]</scope>
    <source>
        <strain evidence="3">Ribe_18-Q3-R11-54_BAT3C.373</strain>
    </source>
</reference>
<dbReference type="InterPro" id="IPR029063">
    <property type="entry name" value="SAM-dependent_MTases_sf"/>
</dbReference>
<keyword evidence="3" id="KW-0489">Methyltransferase</keyword>
<name>A0A9D7XFM3_9BACT</name>
<keyword evidence="1" id="KW-0808">Transferase</keyword>
<dbReference type="Proteomes" id="UP000808349">
    <property type="component" value="Unassembled WGS sequence"/>
</dbReference>
<feature type="domain" description="Methyltransferase" evidence="2">
    <location>
        <begin position="46"/>
        <end position="140"/>
    </location>
</feature>
<dbReference type="GO" id="GO:0008168">
    <property type="term" value="F:methyltransferase activity"/>
    <property type="evidence" value="ECO:0007669"/>
    <property type="project" value="UniProtKB-KW"/>
</dbReference>
<proteinExistence type="predicted"/>
<evidence type="ECO:0000256" key="1">
    <source>
        <dbReference type="ARBA" id="ARBA00022679"/>
    </source>
</evidence>